<dbReference type="GO" id="GO:0000156">
    <property type="term" value="F:phosphorelay response regulator activity"/>
    <property type="evidence" value="ECO:0007669"/>
    <property type="project" value="InterPro"/>
</dbReference>
<dbReference type="EMBL" id="RPOK01000002">
    <property type="protein sequence ID" value="RPJ67383.1"/>
    <property type="molecule type" value="Genomic_DNA"/>
</dbReference>
<dbReference type="SUPFAM" id="SSF52172">
    <property type="entry name" value="CheY-like"/>
    <property type="match status" value="1"/>
</dbReference>
<dbReference type="Proteomes" id="UP000275281">
    <property type="component" value="Unassembled WGS sequence"/>
</dbReference>
<dbReference type="CDD" id="cd00156">
    <property type="entry name" value="REC"/>
    <property type="match status" value="1"/>
</dbReference>
<dbReference type="InterPro" id="IPR011006">
    <property type="entry name" value="CheY-like_superfamily"/>
</dbReference>
<proteinExistence type="predicted"/>
<reference evidence="5 6" key="1">
    <citation type="submission" date="2018-11" db="EMBL/GenBank/DDBJ databases">
        <authorList>
            <person name="Ye M.-Q."/>
            <person name="Du Z.-J."/>
        </authorList>
    </citation>
    <scope>NUCLEOTIDE SEQUENCE [LARGE SCALE GENOMIC DNA]</scope>
    <source>
        <strain evidence="5 6">U0105</strain>
    </source>
</reference>
<dbReference type="SMART" id="SM00448">
    <property type="entry name" value="REC"/>
    <property type="match status" value="1"/>
</dbReference>
<dbReference type="SMART" id="SM00850">
    <property type="entry name" value="LytTR"/>
    <property type="match status" value="1"/>
</dbReference>
<dbReference type="PANTHER" id="PTHR37299:SF1">
    <property type="entry name" value="STAGE 0 SPORULATION PROTEIN A HOMOLOG"/>
    <property type="match status" value="1"/>
</dbReference>
<evidence type="ECO:0000259" key="3">
    <source>
        <dbReference type="PROSITE" id="PS50110"/>
    </source>
</evidence>
<organism evidence="5 6">
    <name type="scientific">Alteromonas sediminis</name>
    <dbReference type="NCBI Taxonomy" id="2259342"/>
    <lineage>
        <taxon>Bacteria</taxon>
        <taxon>Pseudomonadati</taxon>
        <taxon>Pseudomonadota</taxon>
        <taxon>Gammaproteobacteria</taxon>
        <taxon>Alteromonadales</taxon>
        <taxon>Alteromonadaceae</taxon>
        <taxon>Alteromonas/Salinimonas group</taxon>
        <taxon>Alteromonas</taxon>
    </lineage>
</organism>
<feature type="modified residue" description="4-aspartylphosphate" evidence="2">
    <location>
        <position position="55"/>
    </location>
</feature>
<dbReference type="InterPro" id="IPR001789">
    <property type="entry name" value="Sig_transdc_resp-reg_receiver"/>
</dbReference>
<dbReference type="Gene3D" id="3.40.50.2300">
    <property type="match status" value="1"/>
</dbReference>
<evidence type="ECO:0000256" key="1">
    <source>
        <dbReference type="ARBA" id="ARBA00023012"/>
    </source>
</evidence>
<feature type="domain" description="Response regulatory" evidence="3">
    <location>
        <begin position="2"/>
        <end position="116"/>
    </location>
</feature>
<dbReference type="PROSITE" id="PS50930">
    <property type="entry name" value="HTH_LYTTR"/>
    <property type="match status" value="1"/>
</dbReference>
<accession>A0A3N5Y2T9</accession>
<gene>
    <name evidence="5" type="ORF">DRW07_07620</name>
</gene>
<evidence type="ECO:0000256" key="2">
    <source>
        <dbReference type="PROSITE-ProRule" id="PRU00169"/>
    </source>
</evidence>
<dbReference type="Gene3D" id="2.40.50.1020">
    <property type="entry name" value="LytTr DNA-binding domain"/>
    <property type="match status" value="1"/>
</dbReference>
<dbReference type="RefSeq" id="WP_124027283.1">
    <property type="nucleotide sequence ID" value="NZ_JBHRSN010000015.1"/>
</dbReference>
<keyword evidence="1" id="KW-0902">Two-component regulatory system</keyword>
<dbReference type="PANTHER" id="PTHR37299">
    <property type="entry name" value="TRANSCRIPTIONAL REGULATOR-RELATED"/>
    <property type="match status" value="1"/>
</dbReference>
<feature type="domain" description="HTH LytTR-type" evidence="4">
    <location>
        <begin position="127"/>
        <end position="230"/>
    </location>
</feature>
<keyword evidence="6" id="KW-1185">Reference proteome</keyword>
<keyword evidence="5" id="KW-0238">DNA-binding</keyword>
<dbReference type="OrthoDB" id="9781059at2"/>
<evidence type="ECO:0000313" key="6">
    <source>
        <dbReference type="Proteomes" id="UP000275281"/>
    </source>
</evidence>
<protein>
    <submittedName>
        <fullName evidence="5">DNA-binding response regulator</fullName>
    </submittedName>
</protein>
<dbReference type="InterPro" id="IPR046947">
    <property type="entry name" value="LytR-like"/>
</dbReference>
<sequence length="230" mass="26243">MNIVIVEDEKVVLNRLQRLIADYFGDKLSGLKCFQTLDDADEYIQENSVDLLCLDLNLAGRDGFELLKSVLSSSFHTIVVSANTDRAIEAFEYGVLDFVAKPFTRQRLFEALSRFGENNAHQSTKYISLKRGGKLELHLLTSVIFIKADNVYSEVYMTGDSPVLHDKSLRKFEQVLPSMFKRVHKSYIINMMHAQSIIKQGKELIITTKGGYEIPVSRKMHSEFKDTIIK</sequence>
<dbReference type="Pfam" id="PF00072">
    <property type="entry name" value="Response_reg"/>
    <property type="match status" value="1"/>
</dbReference>
<keyword evidence="2" id="KW-0597">Phosphoprotein</keyword>
<dbReference type="InterPro" id="IPR007492">
    <property type="entry name" value="LytTR_DNA-bd_dom"/>
</dbReference>
<dbReference type="GO" id="GO:0003677">
    <property type="term" value="F:DNA binding"/>
    <property type="evidence" value="ECO:0007669"/>
    <property type="project" value="UniProtKB-KW"/>
</dbReference>
<dbReference type="PROSITE" id="PS50110">
    <property type="entry name" value="RESPONSE_REGULATORY"/>
    <property type="match status" value="1"/>
</dbReference>
<comment type="caution">
    <text evidence="5">The sequence shown here is derived from an EMBL/GenBank/DDBJ whole genome shotgun (WGS) entry which is preliminary data.</text>
</comment>
<evidence type="ECO:0000313" key="5">
    <source>
        <dbReference type="EMBL" id="RPJ67383.1"/>
    </source>
</evidence>
<evidence type="ECO:0000259" key="4">
    <source>
        <dbReference type="PROSITE" id="PS50930"/>
    </source>
</evidence>
<dbReference type="AlphaFoldDB" id="A0A3N5Y2T9"/>
<name>A0A3N5Y2T9_9ALTE</name>
<dbReference type="Pfam" id="PF04397">
    <property type="entry name" value="LytTR"/>
    <property type="match status" value="1"/>
</dbReference>